<keyword evidence="2" id="KW-1185">Reference proteome</keyword>
<dbReference type="EMBL" id="PXXU01000022">
    <property type="protein sequence ID" value="PSJ17323.1"/>
    <property type="molecule type" value="Genomic_DNA"/>
</dbReference>
<organism evidence="1 2">
    <name type="scientific">Nitrosomonas supralitoralis</name>
    <dbReference type="NCBI Taxonomy" id="2116706"/>
    <lineage>
        <taxon>Bacteria</taxon>
        <taxon>Pseudomonadati</taxon>
        <taxon>Pseudomonadota</taxon>
        <taxon>Betaproteobacteria</taxon>
        <taxon>Nitrosomonadales</taxon>
        <taxon>Nitrosomonadaceae</taxon>
        <taxon>Nitrosomonas</taxon>
    </lineage>
</organism>
<name>A0A2P7NV27_9PROT</name>
<dbReference type="Proteomes" id="UP000241912">
    <property type="component" value="Unassembled WGS sequence"/>
</dbReference>
<reference evidence="1 2" key="1">
    <citation type="submission" date="2018-03" db="EMBL/GenBank/DDBJ databases">
        <title>Draft genome of Nitrosomonas supralitoralis APG5.</title>
        <authorList>
            <person name="Urakawa H."/>
            <person name="Lopez J.V."/>
        </authorList>
    </citation>
    <scope>NUCLEOTIDE SEQUENCE [LARGE SCALE GENOMIC DNA]</scope>
    <source>
        <strain evidence="1 2">APG5</strain>
    </source>
</reference>
<comment type="caution">
    <text evidence="1">The sequence shown here is derived from an EMBL/GenBank/DDBJ whole genome shotgun (WGS) entry which is preliminary data.</text>
</comment>
<proteinExistence type="predicted"/>
<accession>A0A2P7NV27</accession>
<dbReference type="AlphaFoldDB" id="A0A2P7NV27"/>
<protein>
    <submittedName>
        <fullName evidence="1">Uncharacterized protein</fullName>
    </submittedName>
</protein>
<sequence length="66" mass="7846">MVIVIEELIRYFSVEEYLNEAWKNSVEEGFVDETNRDNYLLKLLAISLQTDNKLLINLVKSIKLWK</sequence>
<evidence type="ECO:0000313" key="2">
    <source>
        <dbReference type="Proteomes" id="UP000241912"/>
    </source>
</evidence>
<gene>
    <name evidence="1" type="ORF">C7H79_08495</name>
</gene>
<evidence type="ECO:0000313" key="1">
    <source>
        <dbReference type="EMBL" id="PSJ17323.1"/>
    </source>
</evidence>